<gene>
    <name evidence="1" type="ORF">GM661_09740</name>
</gene>
<dbReference type="InterPro" id="IPR015946">
    <property type="entry name" value="KH_dom-like_a/b"/>
</dbReference>
<dbReference type="Gene3D" id="3.30.300.20">
    <property type="match status" value="1"/>
</dbReference>
<name>A0A8A7K9V3_9FIRM</name>
<dbReference type="KEGG" id="ifn:GM661_09740"/>
<dbReference type="SUPFAM" id="SSF82784">
    <property type="entry name" value="OsmC-like"/>
    <property type="match status" value="1"/>
</dbReference>
<accession>A0A8A7K9V3</accession>
<dbReference type="AlphaFoldDB" id="A0A8A7K9V3"/>
<proteinExistence type="predicted"/>
<dbReference type="InterPro" id="IPR036102">
    <property type="entry name" value="OsmC/Ohrsf"/>
</dbReference>
<dbReference type="RefSeq" id="WP_125990445.1">
    <property type="nucleotide sequence ID" value="NZ_CP046640.1"/>
</dbReference>
<keyword evidence="2" id="KW-1185">Reference proteome</keyword>
<sequence length="133" mass="15388">MKKILVESQWNGSQEMMINIPDFPHLHSSLTYNVEACKRYPHPYEYLLTALSGIITLIIKNYSNKHCLLITNLYISIHSSLNSKDNMPKISIDINLDSSASPEEFNDLQKEIHNNDLFLKLLSNNNLLQINWN</sequence>
<dbReference type="Proteomes" id="UP000665020">
    <property type="component" value="Chromosome"/>
</dbReference>
<dbReference type="EMBL" id="CP046640">
    <property type="protein sequence ID" value="QTL98241.1"/>
    <property type="molecule type" value="Genomic_DNA"/>
</dbReference>
<protein>
    <submittedName>
        <fullName evidence="1">Uncharacterized protein</fullName>
    </submittedName>
</protein>
<organism evidence="1 2">
    <name type="scientific">Iocasia fonsfrigidae</name>
    <dbReference type="NCBI Taxonomy" id="2682810"/>
    <lineage>
        <taxon>Bacteria</taxon>
        <taxon>Bacillati</taxon>
        <taxon>Bacillota</taxon>
        <taxon>Clostridia</taxon>
        <taxon>Halanaerobiales</taxon>
        <taxon>Halanaerobiaceae</taxon>
        <taxon>Iocasia</taxon>
    </lineage>
</organism>
<evidence type="ECO:0000313" key="2">
    <source>
        <dbReference type="Proteomes" id="UP000665020"/>
    </source>
</evidence>
<reference evidence="1" key="1">
    <citation type="submission" date="2019-12" db="EMBL/GenBank/DDBJ databases">
        <authorList>
            <person name="zhang j."/>
            <person name="sun C.M."/>
        </authorList>
    </citation>
    <scope>NUCLEOTIDE SEQUENCE</scope>
    <source>
        <strain evidence="1">NS-1</strain>
    </source>
</reference>
<evidence type="ECO:0000313" key="1">
    <source>
        <dbReference type="EMBL" id="QTL98241.1"/>
    </source>
</evidence>